<dbReference type="InterPro" id="IPR011312">
    <property type="entry name" value="Menthan_mark_7"/>
</dbReference>
<proteinExistence type="predicted"/>
<reference evidence="1" key="1">
    <citation type="journal article" date="2015" name="Proc. Natl. Acad. Sci. U.S.A.">
        <title>Networks of energetic and metabolic interactions define dynamics in microbial communities.</title>
        <authorList>
            <person name="Embree M."/>
            <person name="Liu J.K."/>
            <person name="Al-Bassam M.M."/>
            <person name="Zengler K."/>
        </authorList>
    </citation>
    <scope>NUCLEOTIDE SEQUENCE</scope>
</reference>
<protein>
    <recommendedName>
        <fullName evidence="2">Methanogenesis marker protein 7</fullName>
    </recommendedName>
</protein>
<accession>A0A0W8F993</accession>
<organism evidence="1">
    <name type="scientific">hydrocarbon metagenome</name>
    <dbReference type="NCBI Taxonomy" id="938273"/>
    <lineage>
        <taxon>unclassified sequences</taxon>
        <taxon>metagenomes</taxon>
        <taxon>ecological metagenomes</taxon>
    </lineage>
</organism>
<dbReference type="EMBL" id="LNQE01001440">
    <property type="protein sequence ID" value="KUG17452.1"/>
    <property type="molecule type" value="Genomic_DNA"/>
</dbReference>
<dbReference type="PIRSF" id="PIRSF019164">
    <property type="entry name" value="UCP019164"/>
    <property type="match status" value="1"/>
</dbReference>
<sequence length="307" mass="33965">MLEPVMFTGGLYKHDLVLELVEDLGGYILQKNVTQTEIILLLLVPSEDMNALEILSRDLRGELVRAPLAGTEVAVVTPTLAIHHLPHVACDIAEYLRRHGSKTNMIGMARGVGREIAQINEYETALINEHDAAVFIFGNFEDCIKKKEDLYRNIGVPVIITGGPKIDPEELPYAFGYVPSIGRMAHRTRKATEIGSLDNIVEMVGRALDKTREAIAKDPLTTSPPRVMDAVREQVPEVEFSYSPLPIALNLTGVRVKLPYAGYRDKVAAVTFDEGVKLGEVATIKPSRMKDYILVRILPSSETGFVF</sequence>
<name>A0A0W8F993_9ZZZZ</name>
<evidence type="ECO:0008006" key="2">
    <source>
        <dbReference type="Google" id="ProtNLM"/>
    </source>
</evidence>
<dbReference type="InterPro" id="IPR026327">
    <property type="entry name" value="Me_CoM_Rdtase_prot-C-like"/>
</dbReference>
<dbReference type="AlphaFoldDB" id="A0A0W8F993"/>
<comment type="caution">
    <text evidence="1">The sequence shown here is derived from an EMBL/GenBank/DDBJ whole genome shotgun (WGS) entry which is preliminary data.</text>
</comment>
<dbReference type="NCBIfam" id="TIGR03274">
    <property type="entry name" value="methan_mark_7"/>
    <property type="match status" value="1"/>
</dbReference>
<dbReference type="Pfam" id="PF04609">
    <property type="entry name" value="MCR_C"/>
    <property type="match status" value="1"/>
</dbReference>
<gene>
    <name evidence="1" type="ORF">ASZ90_012848</name>
</gene>
<evidence type="ECO:0000313" key="1">
    <source>
        <dbReference type="EMBL" id="KUG17452.1"/>
    </source>
</evidence>